<proteinExistence type="predicted"/>
<keyword evidence="1" id="KW-0472">Membrane</keyword>
<keyword evidence="1" id="KW-1133">Transmembrane helix</keyword>
<comment type="caution">
    <text evidence="2">The sequence shown here is derived from an EMBL/GenBank/DDBJ whole genome shotgun (WGS) entry which is preliminary data.</text>
</comment>
<dbReference type="EMBL" id="JAFBEC010000007">
    <property type="protein sequence ID" value="MBM7633431.1"/>
    <property type="molecule type" value="Genomic_DNA"/>
</dbReference>
<sequence length="88" mass="10080">MKRFFIPVVTFVFLGYLWFLFATSTVDLVNASSFPIILGILAFIVGSLLFFYIMSRLKPVLELKLMHPLRLSSYGTFICVVMMCAIFI</sequence>
<gene>
    <name evidence="2" type="ORF">JOD17_002525</name>
</gene>
<feature type="transmembrane region" description="Helical" evidence="1">
    <location>
        <begin position="36"/>
        <end position="55"/>
    </location>
</feature>
<reference evidence="2 3" key="1">
    <citation type="submission" date="2021-01" db="EMBL/GenBank/DDBJ databases">
        <title>Genomic Encyclopedia of Type Strains, Phase IV (KMG-IV): sequencing the most valuable type-strain genomes for metagenomic binning, comparative biology and taxonomic classification.</title>
        <authorList>
            <person name="Goeker M."/>
        </authorList>
    </citation>
    <scope>NUCLEOTIDE SEQUENCE [LARGE SCALE GENOMIC DNA]</scope>
    <source>
        <strain evidence="2 3">DSM 25540</strain>
    </source>
</reference>
<name>A0ABS2PDM3_9BACL</name>
<dbReference type="Proteomes" id="UP000741863">
    <property type="component" value="Unassembled WGS sequence"/>
</dbReference>
<dbReference type="RefSeq" id="WP_204698068.1">
    <property type="nucleotide sequence ID" value="NZ_JAFBEC010000007.1"/>
</dbReference>
<accession>A0ABS2PDM3</accession>
<evidence type="ECO:0000313" key="2">
    <source>
        <dbReference type="EMBL" id="MBM7633431.1"/>
    </source>
</evidence>
<feature type="transmembrane region" description="Helical" evidence="1">
    <location>
        <begin position="6"/>
        <end position="29"/>
    </location>
</feature>
<organism evidence="2 3">
    <name type="scientific">Geomicrobium sediminis</name>
    <dbReference type="NCBI Taxonomy" id="1347788"/>
    <lineage>
        <taxon>Bacteria</taxon>
        <taxon>Bacillati</taxon>
        <taxon>Bacillota</taxon>
        <taxon>Bacilli</taxon>
        <taxon>Bacillales</taxon>
        <taxon>Geomicrobium</taxon>
    </lineage>
</organism>
<keyword evidence="3" id="KW-1185">Reference proteome</keyword>
<feature type="transmembrane region" description="Helical" evidence="1">
    <location>
        <begin position="67"/>
        <end position="87"/>
    </location>
</feature>
<evidence type="ECO:0000313" key="3">
    <source>
        <dbReference type="Proteomes" id="UP000741863"/>
    </source>
</evidence>
<keyword evidence="1" id="KW-0812">Transmembrane</keyword>
<evidence type="ECO:0000256" key="1">
    <source>
        <dbReference type="SAM" id="Phobius"/>
    </source>
</evidence>
<protein>
    <submittedName>
        <fullName evidence="2">Integral membrane protein</fullName>
    </submittedName>
</protein>